<feature type="compositionally biased region" description="Basic and acidic residues" evidence="1">
    <location>
        <begin position="74"/>
        <end position="90"/>
    </location>
</feature>
<keyword evidence="3" id="KW-1185">Reference proteome</keyword>
<evidence type="ECO:0000256" key="1">
    <source>
        <dbReference type="SAM" id="MobiDB-lite"/>
    </source>
</evidence>
<organism evidence="2 3">
    <name type="scientific">Echria macrotheca</name>
    <dbReference type="NCBI Taxonomy" id="438768"/>
    <lineage>
        <taxon>Eukaryota</taxon>
        <taxon>Fungi</taxon>
        <taxon>Dikarya</taxon>
        <taxon>Ascomycota</taxon>
        <taxon>Pezizomycotina</taxon>
        <taxon>Sordariomycetes</taxon>
        <taxon>Sordariomycetidae</taxon>
        <taxon>Sordariales</taxon>
        <taxon>Schizotheciaceae</taxon>
        <taxon>Echria</taxon>
    </lineage>
</organism>
<accession>A0AAJ0F9U9</accession>
<dbReference type="Proteomes" id="UP001239445">
    <property type="component" value="Unassembled WGS sequence"/>
</dbReference>
<reference evidence="2" key="1">
    <citation type="submission" date="2023-06" db="EMBL/GenBank/DDBJ databases">
        <title>Genome-scale phylogeny and comparative genomics of the fungal order Sordariales.</title>
        <authorList>
            <consortium name="Lawrence Berkeley National Laboratory"/>
            <person name="Hensen N."/>
            <person name="Bonometti L."/>
            <person name="Westerberg I."/>
            <person name="Brannstrom I.O."/>
            <person name="Guillou S."/>
            <person name="Cros-Aarteil S."/>
            <person name="Calhoun S."/>
            <person name="Haridas S."/>
            <person name="Kuo A."/>
            <person name="Mondo S."/>
            <person name="Pangilinan J."/>
            <person name="Riley R."/>
            <person name="Labutti K."/>
            <person name="Andreopoulos B."/>
            <person name="Lipzen A."/>
            <person name="Chen C."/>
            <person name="Yanf M."/>
            <person name="Daum C."/>
            <person name="Ng V."/>
            <person name="Clum A."/>
            <person name="Steindorff A."/>
            <person name="Ohm R."/>
            <person name="Martin F."/>
            <person name="Silar P."/>
            <person name="Natvig D."/>
            <person name="Lalanne C."/>
            <person name="Gautier V."/>
            <person name="Ament-Velasquez S.L."/>
            <person name="Kruys A."/>
            <person name="Hutchinson M.I."/>
            <person name="Powell A.J."/>
            <person name="Barry K."/>
            <person name="Miller A.N."/>
            <person name="Grigoriev I.V."/>
            <person name="Debuchy R."/>
            <person name="Gladieux P."/>
            <person name="Thoren M.H."/>
            <person name="Johannesson H."/>
        </authorList>
    </citation>
    <scope>NUCLEOTIDE SEQUENCE</scope>
    <source>
        <strain evidence="2">PSN4</strain>
    </source>
</reference>
<protein>
    <submittedName>
        <fullName evidence="2">Uncharacterized protein</fullName>
    </submittedName>
</protein>
<proteinExistence type="predicted"/>
<sequence>MPNRQYFCWKLCLKFNCGCIEHTSTQHVCNTNRGVSCNQWMITCATDKDCDTHRIVGLHSSSSSSEETSSQQQRQEEEQPETRRLVRNDETGYDQSGGYEQAPRRRAVNY</sequence>
<gene>
    <name evidence="2" type="ORF">QBC47DRAFT_401907</name>
</gene>
<feature type="compositionally biased region" description="Low complexity" evidence="1">
    <location>
        <begin position="60"/>
        <end position="73"/>
    </location>
</feature>
<name>A0AAJ0F9U9_9PEZI</name>
<evidence type="ECO:0000313" key="3">
    <source>
        <dbReference type="Proteomes" id="UP001239445"/>
    </source>
</evidence>
<feature type="region of interest" description="Disordered" evidence="1">
    <location>
        <begin position="57"/>
        <end position="110"/>
    </location>
</feature>
<dbReference type="AlphaFoldDB" id="A0AAJ0F9U9"/>
<evidence type="ECO:0000313" key="2">
    <source>
        <dbReference type="EMBL" id="KAK1755743.1"/>
    </source>
</evidence>
<comment type="caution">
    <text evidence="2">The sequence shown here is derived from an EMBL/GenBank/DDBJ whole genome shotgun (WGS) entry which is preliminary data.</text>
</comment>
<dbReference type="EMBL" id="MU839833">
    <property type="protein sequence ID" value="KAK1755743.1"/>
    <property type="molecule type" value="Genomic_DNA"/>
</dbReference>